<proteinExistence type="inferred from homology"/>
<evidence type="ECO:0000256" key="11">
    <source>
        <dbReference type="PIRSR" id="PIRSR006268-2"/>
    </source>
</evidence>
<dbReference type="EMBL" id="CP034235">
    <property type="protein sequence ID" value="QGQ97179.1"/>
    <property type="molecule type" value="Genomic_DNA"/>
</dbReference>
<dbReference type="InterPro" id="IPR024932">
    <property type="entry name" value="ApbE"/>
</dbReference>
<dbReference type="Gene3D" id="3.10.520.10">
    <property type="entry name" value="ApbE-like domains"/>
    <property type="match status" value="1"/>
</dbReference>
<keyword evidence="13" id="KW-1185">Reference proteome</keyword>
<dbReference type="AlphaFoldDB" id="A0A6B8RMD2"/>
<keyword evidence="6 10" id="KW-0274">FAD</keyword>
<accession>A0A6B8RMD2</accession>
<dbReference type="PANTHER" id="PTHR30040">
    <property type="entry name" value="THIAMINE BIOSYNTHESIS LIPOPROTEIN APBE"/>
    <property type="match status" value="1"/>
</dbReference>
<evidence type="ECO:0000256" key="3">
    <source>
        <dbReference type="ARBA" id="ARBA00022630"/>
    </source>
</evidence>
<dbReference type="InterPro" id="IPR003374">
    <property type="entry name" value="ApbE-like_sf"/>
</dbReference>
<keyword evidence="5 10" id="KW-0479">Metal-binding</keyword>
<name>A0A6B8RMD2_9BACL</name>
<comment type="cofactor">
    <cofactor evidence="11">
        <name>Mg(2+)</name>
        <dbReference type="ChEBI" id="CHEBI:18420"/>
    </cofactor>
    <cofactor evidence="11">
        <name>Mn(2+)</name>
        <dbReference type="ChEBI" id="CHEBI:29035"/>
    </cofactor>
    <text evidence="11">Magnesium. Can also use manganese.</text>
</comment>
<dbReference type="OrthoDB" id="9778595at2"/>
<dbReference type="Proteomes" id="UP000426246">
    <property type="component" value="Chromosome"/>
</dbReference>
<dbReference type="PANTHER" id="PTHR30040:SF2">
    <property type="entry name" value="FAD:PROTEIN FMN TRANSFERASE"/>
    <property type="match status" value="1"/>
</dbReference>
<evidence type="ECO:0000313" key="13">
    <source>
        <dbReference type="Proteomes" id="UP000426246"/>
    </source>
</evidence>
<reference evidence="13" key="1">
    <citation type="submission" date="2018-11" db="EMBL/GenBank/DDBJ databases">
        <title>Complete genome sequence of Paenibacillus sp. ML311-T8.</title>
        <authorList>
            <person name="Nam Y.-D."/>
            <person name="Kang J."/>
            <person name="Chung W.-H."/>
            <person name="Park Y.S."/>
        </authorList>
    </citation>
    <scope>NUCLEOTIDE SEQUENCE [LARGE SCALE GENOMIC DNA]</scope>
    <source>
        <strain evidence="13">ML311-T8</strain>
    </source>
</reference>
<evidence type="ECO:0000256" key="7">
    <source>
        <dbReference type="ARBA" id="ARBA00022842"/>
    </source>
</evidence>
<protein>
    <recommendedName>
        <fullName evidence="2 10">FAD:protein FMN transferase</fullName>
        <ecNumber evidence="1 10">2.7.1.180</ecNumber>
    </recommendedName>
    <alternativeName>
        <fullName evidence="8 10">Flavin transferase</fullName>
    </alternativeName>
</protein>
<dbReference type="Pfam" id="PF02424">
    <property type="entry name" value="ApbE"/>
    <property type="match status" value="1"/>
</dbReference>
<dbReference type="RefSeq" id="WP_155702281.1">
    <property type="nucleotide sequence ID" value="NZ_CP034235.1"/>
</dbReference>
<sequence>MVSQHQVTFNAMNTQVELTFCSVDEAAAGTEAFAKNWFRYVEDRFSRFIPQSELSQLNRLAGDCCLVSETMLEVVQLAEMYRQLTNGIFDPLLLNSLLNAGYTESFEQLITANNIKTHRAANSNQRHSIIIDNGMKSIQLPEQVTMDLGGIVKSWAVQRLANHFQKKLLIDKGIINAGGDLTCWNHSSTANELPWVIGIENPWQANEELGQLVMSNGSIATSSKLGRQWQNELGSMHHIIDPRTMLPSDNEVVQCMVMGKNVIDCEIWAKVICIVGCSEGIELLNAKTEDYEAIIFTAQQETHYYGEKALLDSHWLELEIDHYHVGGC</sequence>
<keyword evidence="3 10" id="KW-0285">Flavoprotein</keyword>
<keyword evidence="4 10" id="KW-0808">Transferase</keyword>
<dbReference type="GO" id="GO:0046872">
    <property type="term" value="F:metal ion binding"/>
    <property type="evidence" value="ECO:0007669"/>
    <property type="project" value="UniProtKB-UniRule"/>
</dbReference>
<evidence type="ECO:0000256" key="10">
    <source>
        <dbReference type="PIRNR" id="PIRNR006268"/>
    </source>
</evidence>
<evidence type="ECO:0000313" key="12">
    <source>
        <dbReference type="EMBL" id="QGQ97179.1"/>
    </source>
</evidence>
<comment type="similarity">
    <text evidence="10">Belongs to the ApbE family.</text>
</comment>
<organism evidence="12 13">
    <name type="scientific">Paenibacillus psychroresistens</name>
    <dbReference type="NCBI Taxonomy" id="1778678"/>
    <lineage>
        <taxon>Bacteria</taxon>
        <taxon>Bacillati</taxon>
        <taxon>Bacillota</taxon>
        <taxon>Bacilli</taxon>
        <taxon>Bacillales</taxon>
        <taxon>Paenibacillaceae</taxon>
        <taxon>Paenibacillus</taxon>
    </lineage>
</organism>
<dbReference type="PIRSF" id="PIRSF006268">
    <property type="entry name" value="ApbE"/>
    <property type="match status" value="1"/>
</dbReference>
<evidence type="ECO:0000256" key="6">
    <source>
        <dbReference type="ARBA" id="ARBA00022827"/>
    </source>
</evidence>
<evidence type="ECO:0000256" key="1">
    <source>
        <dbReference type="ARBA" id="ARBA00011955"/>
    </source>
</evidence>
<evidence type="ECO:0000256" key="5">
    <source>
        <dbReference type="ARBA" id="ARBA00022723"/>
    </source>
</evidence>
<evidence type="ECO:0000256" key="8">
    <source>
        <dbReference type="ARBA" id="ARBA00031306"/>
    </source>
</evidence>
<dbReference type="GO" id="GO:0016740">
    <property type="term" value="F:transferase activity"/>
    <property type="evidence" value="ECO:0007669"/>
    <property type="project" value="UniProtKB-UniRule"/>
</dbReference>
<dbReference type="EC" id="2.7.1.180" evidence="1 10"/>
<dbReference type="KEGG" id="ppsc:EHS13_20975"/>
<gene>
    <name evidence="12" type="ORF">EHS13_20975</name>
</gene>
<feature type="binding site" evidence="11">
    <location>
        <position position="150"/>
    </location>
    <ligand>
        <name>Mg(2+)</name>
        <dbReference type="ChEBI" id="CHEBI:18420"/>
    </ligand>
</feature>
<evidence type="ECO:0000256" key="4">
    <source>
        <dbReference type="ARBA" id="ARBA00022679"/>
    </source>
</evidence>
<comment type="catalytic activity">
    <reaction evidence="9 10">
        <text>L-threonyl-[protein] + FAD = FMN-L-threonyl-[protein] + AMP + H(+)</text>
        <dbReference type="Rhea" id="RHEA:36847"/>
        <dbReference type="Rhea" id="RHEA-COMP:11060"/>
        <dbReference type="Rhea" id="RHEA-COMP:11061"/>
        <dbReference type="ChEBI" id="CHEBI:15378"/>
        <dbReference type="ChEBI" id="CHEBI:30013"/>
        <dbReference type="ChEBI" id="CHEBI:57692"/>
        <dbReference type="ChEBI" id="CHEBI:74257"/>
        <dbReference type="ChEBI" id="CHEBI:456215"/>
        <dbReference type="EC" id="2.7.1.180"/>
    </reaction>
</comment>
<evidence type="ECO:0000256" key="2">
    <source>
        <dbReference type="ARBA" id="ARBA00016337"/>
    </source>
</evidence>
<dbReference type="SUPFAM" id="SSF143631">
    <property type="entry name" value="ApbE-like"/>
    <property type="match status" value="1"/>
</dbReference>
<keyword evidence="7 10" id="KW-0460">Magnesium</keyword>
<evidence type="ECO:0000256" key="9">
    <source>
        <dbReference type="ARBA" id="ARBA00048540"/>
    </source>
</evidence>